<feature type="region of interest" description="Disordered" evidence="2">
    <location>
        <begin position="558"/>
        <end position="587"/>
    </location>
</feature>
<feature type="region of interest" description="Disordered" evidence="2">
    <location>
        <begin position="751"/>
        <end position="784"/>
    </location>
</feature>
<keyword evidence="1" id="KW-0175">Coiled coil</keyword>
<feature type="region of interest" description="Disordered" evidence="2">
    <location>
        <begin position="659"/>
        <end position="699"/>
    </location>
</feature>
<dbReference type="AlphaFoldDB" id="A0A2K1KQB8"/>
<dbReference type="InParanoid" id="A0A2K1KQB8"/>
<feature type="compositionally biased region" description="Polar residues" evidence="2">
    <location>
        <begin position="519"/>
        <end position="532"/>
    </location>
</feature>
<protein>
    <submittedName>
        <fullName evidence="3 4">Uncharacterized protein</fullName>
    </submittedName>
</protein>
<feature type="compositionally biased region" description="Low complexity" evidence="2">
    <location>
        <begin position="683"/>
        <end position="699"/>
    </location>
</feature>
<proteinExistence type="predicted"/>
<accession>A0A2K1KQB8</accession>
<dbReference type="GO" id="GO:0003713">
    <property type="term" value="F:transcription coactivator activity"/>
    <property type="evidence" value="ECO:0007669"/>
    <property type="project" value="InterPro"/>
</dbReference>
<evidence type="ECO:0000313" key="4">
    <source>
        <dbReference type="EnsemblPlants" id="Pp3c4_28000V3.1"/>
    </source>
</evidence>
<organism evidence="3">
    <name type="scientific">Physcomitrium patens</name>
    <name type="common">Spreading-leaved earth moss</name>
    <name type="synonym">Physcomitrella patens</name>
    <dbReference type="NCBI Taxonomy" id="3218"/>
    <lineage>
        <taxon>Eukaryota</taxon>
        <taxon>Viridiplantae</taxon>
        <taxon>Streptophyta</taxon>
        <taxon>Embryophyta</taxon>
        <taxon>Bryophyta</taxon>
        <taxon>Bryophytina</taxon>
        <taxon>Bryopsida</taxon>
        <taxon>Funariidae</taxon>
        <taxon>Funariales</taxon>
        <taxon>Funariaceae</taxon>
        <taxon>Physcomitrium</taxon>
    </lineage>
</organism>
<dbReference type="EnsemblPlants" id="Pp3c4_28000V3.1">
    <property type="protein sequence ID" value="Pp3c4_28000V3.1"/>
    <property type="gene ID" value="Pp3c4_28000"/>
</dbReference>
<feature type="coiled-coil region" evidence="1">
    <location>
        <begin position="113"/>
        <end position="140"/>
    </location>
</feature>
<feature type="compositionally biased region" description="Low complexity" evidence="2">
    <location>
        <begin position="493"/>
        <end position="511"/>
    </location>
</feature>
<evidence type="ECO:0000256" key="1">
    <source>
        <dbReference type="SAM" id="Coils"/>
    </source>
</evidence>
<reference evidence="3 5" key="1">
    <citation type="journal article" date="2008" name="Science">
        <title>The Physcomitrella genome reveals evolutionary insights into the conquest of land by plants.</title>
        <authorList>
            <person name="Rensing S."/>
            <person name="Lang D."/>
            <person name="Zimmer A."/>
            <person name="Terry A."/>
            <person name="Salamov A."/>
            <person name="Shapiro H."/>
            <person name="Nishiyama T."/>
            <person name="Perroud P.-F."/>
            <person name="Lindquist E."/>
            <person name="Kamisugi Y."/>
            <person name="Tanahashi T."/>
            <person name="Sakakibara K."/>
            <person name="Fujita T."/>
            <person name="Oishi K."/>
            <person name="Shin-I T."/>
            <person name="Kuroki Y."/>
            <person name="Toyoda A."/>
            <person name="Suzuki Y."/>
            <person name="Hashimoto A."/>
            <person name="Yamaguchi K."/>
            <person name="Sugano A."/>
            <person name="Kohara Y."/>
            <person name="Fujiyama A."/>
            <person name="Anterola A."/>
            <person name="Aoki S."/>
            <person name="Ashton N."/>
            <person name="Barbazuk W.B."/>
            <person name="Barker E."/>
            <person name="Bennetzen J."/>
            <person name="Bezanilla M."/>
            <person name="Blankenship R."/>
            <person name="Cho S.H."/>
            <person name="Dutcher S."/>
            <person name="Estelle M."/>
            <person name="Fawcett J.A."/>
            <person name="Gundlach H."/>
            <person name="Hanada K."/>
            <person name="Heyl A."/>
            <person name="Hicks K.A."/>
            <person name="Hugh J."/>
            <person name="Lohr M."/>
            <person name="Mayer K."/>
            <person name="Melkozernov A."/>
            <person name="Murata T."/>
            <person name="Nelson D."/>
            <person name="Pils B."/>
            <person name="Prigge M."/>
            <person name="Reiss B."/>
            <person name="Renner T."/>
            <person name="Rombauts S."/>
            <person name="Rushton P."/>
            <person name="Sanderfoot A."/>
            <person name="Schween G."/>
            <person name="Shiu S.-H."/>
            <person name="Stueber K."/>
            <person name="Theodoulou F.L."/>
            <person name="Tu H."/>
            <person name="Van de Peer Y."/>
            <person name="Verrier P.J."/>
            <person name="Waters E."/>
            <person name="Wood A."/>
            <person name="Yang L."/>
            <person name="Cove D."/>
            <person name="Cuming A."/>
            <person name="Hasebe M."/>
            <person name="Lucas S."/>
            <person name="Mishler D.B."/>
            <person name="Reski R."/>
            <person name="Grigoriev I."/>
            <person name="Quatrano R.S."/>
            <person name="Boore J.L."/>
        </authorList>
    </citation>
    <scope>NUCLEOTIDE SEQUENCE [LARGE SCALE GENOMIC DNA]</scope>
    <source>
        <strain evidence="4 5">cv. Gransden 2004</strain>
    </source>
</reference>
<dbReference type="PANTHER" id="PTHR33137:SF4">
    <property type="entry name" value="MEDIATOR OF RNA POLYMERASE II TRANSCRIPTION SUBUNIT 15A-RELATED"/>
    <property type="match status" value="1"/>
</dbReference>
<evidence type="ECO:0000313" key="5">
    <source>
        <dbReference type="Proteomes" id="UP000006727"/>
    </source>
</evidence>
<dbReference type="Gramene" id="Pp3c4_28000V3.1">
    <property type="protein sequence ID" value="Pp3c4_28000V3.1"/>
    <property type="gene ID" value="Pp3c4_28000"/>
</dbReference>
<gene>
    <name evidence="3" type="ORF">PHYPA_006848</name>
</gene>
<name>A0A2K1KQB8_PHYPA</name>
<feature type="region of interest" description="Disordered" evidence="2">
    <location>
        <begin position="470"/>
        <end position="541"/>
    </location>
</feature>
<dbReference type="Proteomes" id="UP000006727">
    <property type="component" value="Chromosome 4"/>
</dbReference>
<feature type="compositionally biased region" description="Polar residues" evidence="2">
    <location>
        <begin position="751"/>
        <end position="768"/>
    </location>
</feature>
<keyword evidence="5" id="KW-1185">Reference proteome</keyword>
<feature type="compositionally biased region" description="Polar residues" evidence="2">
    <location>
        <begin position="569"/>
        <end position="587"/>
    </location>
</feature>
<dbReference type="STRING" id="3218.A0A2K1KQB8"/>
<sequence>MCKLLSLYALSSEKYKHAAPEGVIRFPRKAHGHGFTSWIPCSGTGQPQGKLQDYFDKISGKMTSLETKTNGNPLQRPASGLPGARGEAPGVPGVPGSGASQMRNIAGLRNVAQLGTQQHLQQQQQQLQQLQQQQQFLTQSLQANGASGIQATVSGLTSNLPGVASVSQNPMSGIGGQVMNSTIMSNRLQQMQHQRQSVQHQQVSQHQQQIFFLLERRVCFHGSELPAVSCFVPCRVINSNNCCISSSSNIRQQFRNRNCKCNSNSNSSHFSNTSSINRCYISLSFYRLPTITSSTFYQLSSLNRQQQPVSQLLVQSNAALQQQQLLQQQLLQSKQQQWCSLLLLWFRNNNNNSSSRPLHLLYHNSHSNYNLLFNSLVSRVRLDSSGMGQINNHSTVLDSQEVCISNTNSSSNSSRETCHFKPNSSRQICHFKPNSSMQFLSTLQTVPKEVNQDKGDAFEKQILSIVETFKRRRQPQPTAPGGPASPAPPPAPQAVAQPVPVQHPDQVNVPQASHPQPPQVNSQPVLPIPSNNQGIQSVQQQQQQQQLLSQMQQEKQIQRQQLTGVGPQATGSMFRPTNNAQSPLQHNPGVLQQTLAGTLLQSTVVPTLQPVGAAMPTSSTGLIGENGLIGLMYPAMYAIRHESTAARCSSQFGINTYQQSPNNTLQQNGGSVTSLPRQNNAIQQQQEQPAVTSSTRPATAPSSAAGCFVLFYVQDMQQRQLQQQQQRQLNHQNNQAVQLQGFGVLLTGTPSQTIRIPSPSTVSATPATQDEADHQGPTPATNSTIPCTMQALQTAIRSTGPINTPGMSVSPLMENTLSPSPGQLLTVHDAVQTFSPGLPLIDGTISTEHSLEQLKKKVDSMPKEILKEAVNALNDVVSCGDKLEGSAPGTGSRAAIGEDLSAKTRSTIQARAISHDTRNAATKRRRVDSIAVNMISADGTISNALHRHRYNTHVGNHMVSHINSPLLKITESLEEEIRYINSRSIDTVVEVSTEATEENASQGWNGIVLSCCYKGNALSPNVSYLQAKEYALLSRTSLYLTVLPTYPACSPHVWFDNSNPQAMGAQEEFMRSLLRMASPLPLATIATSWDECARKSLSMLISKGVATSPLRMERGRQPIRSHVNRFLKCVSFLPSNRDTVVLQVCWL</sequence>
<dbReference type="GO" id="GO:0031490">
    <property type="term" value="F:chromatin DNA binding"/>
    <property type="evidence" value="ECO:0000318"/>
    <property type="project" value="GO_Central"/>
</dbReference>
<evidence type="ECO:0000256" key="2">
    <source>
        <dbReference type="SAM" id="MobiDB-lite"/>
    </source>
</evidence>
<feature type="compositionally biased region" description="Low complexity" evidence="2">
    <location>
        <begin position="82"/>
        <end position="91"/>
    </location>
</feature>
<dbReference type="FunCoup" id="A0A2K1KQB8">
    <property type="interactions" value="1992"/>
</dbReference>
<reference evidence="3 5" key="2">
    <citation type="journal article" date="2018" name="Plant J.">
        <title>The Physcomitrella patens chromosome-scale assembly reveals moss genome structure and evolution.</title>
        <authorList>
            <person name="Lang D."/>
            <person name="Ullrich K.K."/>
            <person name="Murat F."/>
            <person name="Fuchs J."/>
            <person name="Jenkins J."/>
            <person name="Haas F.B."/>
            <person name="Piednoel M."/>
            <person name="Gundlach H."/>
            <person name="Van Bel M."/>
            <person name="Meyberg R."/>
            <person name="Vives C."/>
            <person name="Morata J."/>
            <person name="Symeonidi A."/>
            <person name="Hiss M."/>
            <person name="Muchero W."/>
            <person name="Kamisugi Y."/>
            <person name="Saleh O."/>
            <person name="Blanc G."/>
            <person name="Decker E.L."/>
            <person name="van Gessel N."/>
            <person name="Grimwood J."/>
            <person name="Hayes R.D."/>
            <person name="Graham S.W."/>
            <person name="Gunter L.E."/>
            <person name="McDaniel S.F."/>
            <person name="Hoernstein S.N.W."/>
            <person name="Larsson A."/>
            <person name="Li F.W."/>
            <person name="Perroud P.F."/>
            <person name="Phillips J."/>
            <person name="Ranjan P."/>
            <person name="Rokshar D.S."/>
            <person name="Rothfels C.J."/>
            <person name="Schneider L."/>
            <person name="Shu S."/>
            <person name="Stevenson D.W."/>
            <person name="Thummler F."/>
            <person name="Tillich M."/>
            <person name="Villarreal Aguilar J.C."/>
            <person name="Widiez T."/>
            <person name="Wong G.K."/>
            <person name="Wymore A."/>
            <person name="Zhang Y."/>
            <person name="Zimmer A.D."/>
            <person name="Quatrano R.S."/>
            <person name="Mayer K.F.X."/>
            <person name="Goodstein D."/>
            <person name="Casacuberta J.M."/>
            <person name="Vandepoele K."/>
            <person name="Reski R."/>
            <person name="Cuming A.C."/>
            <person name="Tuskan G.A."/>
            <person name="Maumus F."/>
            <person name="Salse J."/>
            <person name="Schmutz J."/>
            <person name="Rensing S.A."/>
        </authorList>
    </citation>
    <scope>NUCLEOTIDE SEQUENCE [LARGE SCALE GENOMIC DNA]</scope>
    <source>
        <strain evidence="4 5">cv. Gransden 2004</strain>
    </source>
</reference>
<evidence type="ECO:0000313" key="3">
    <source>
        <dbReference type="EMBL" id="PNR55951.1"/>
    </source>
</evidence>
<dbReference type="PANTHER" id="PTHR33137">
    <property type="entry name" value="MEDIATOR OF RNA POLYMERASE II TRANSCRIPTION SUBUNIT 15A-RELATED"/>
    <property type="match status" value="1"/>
</dbReference>
<feature type="compositionally biased region" description="Polar residues" evidence="2">
    <location>
        <begin position="64"/>
        <end position="73"/>
    </location>
</feature>
<dbReference type="EMBL" id="ABEU02000004">
    <property type="protein sequence ID" value="PNR55951.1"/>
    <property type="molecule type" value="Genomic_DNA"/>
</dbReference>
<feature type="region of interest" description="Disordered" evidence="2">
    <location>
        <begin position="64"/>
        <end position="101"/>
    </location>
</feature>
<feature type="compositionally biased region" description="Pro residues" evidence="2">
    <location>
        <begin position="477"/>
        <end position="492"/>
    </location>
</feature>
<dbReference type="InterPro" id="IPR044661">
    <property type="entry name" value="MED15a/b/c-like"/>
</dbReference>
<reference evidence="4" key="3">
    <citation type="submission" date="2020-12" db="UniProtKB">
        <authorList>
            <consortium name="EnsemblPlants"/>
        </authorList>
    </citation>
    <scope>IDENTIFICATION</scope>
</reference>
<feature type="compositionally biased region" description="Polar residues" evidence="2">
    <location>
        <begin position="659"/>
        <end position="682"/>
    </location>
</feature>